<gene>
    <name evidence="1" type="ORF">G3T37_02955</name>
</gene>
<dbReference type="RefSeq" id="WP_163471976.1">
    <property type="nucleotide sequence ID" value="NZ_JAAGWZ010000001.1"/>
</dbReference>
<dbReference type="AlphaFoldDB" id="A0A7C9PLV5"/>
<keyword evidence="2" id="KW-1185">Reference proteome</keyword>
<dbReference type="Proteomes" id="UP000479756">
    <property type="component" value="Unassembled WGS sequence"/>
</dbReference>
<accession>A0A7C9PLV5</accession>
<evidence type="ECO:0000313" key="1">
    <source>
        <dbReference type="EMBL" id="NEM90311.1"/>
    </source>
</evidence>
<dbReference type="InterPro" id="IPR046000">
    <property type="entry name" value="DUF5956"/>
</dbReference>
<name>A0A7C9PLV5_9MICO</name>
<proteinExistence type="predicted"/>
<organism evidence="1 2">
    <name type="scientific">Galbitalea soli</name>
    <dbReference type="NCBI Taxonomy" id="1268042"/>
    <lineage>
        <taxon>Bacteria</taxon>
        <taxon>Bacillati</taxon>
        <taxon>Actinomycetota</taxon>
        <taxon>Actinomycetes</taxon>
        <taxon>Micrococcales</taxon>
        <taxon>Microbacteriaceae</taxon>
        <taxon>Galbitalea</taxon>
    </lineage>
</organism>
<dbReference type="EMBL" id="JAAGWZ010000001">
    <property type="protein sequence ID" value="NEM90311.1"/>
    <property type="molecule type" value="Genomic_DNA"/>
</dbReference>
<protein>
    <submittedName>
        <fullName evidence="1">Uncharacterized protein</fullName>
    </submittedName>
</protein>
<reference evidence="1 2" key="1">
    <citation type="journal article" date="2014" name="Int. J. Syst. Evol. Microbiol.">
        <title>Description of Galbitalea soli gen. nov., sp. nov., and Frondihabitans sucicola sp. nov.</title>
        <authorList>
            <person name="Kim S.J."/>
            <person name="Lim J.M."/>
            <person name="Ahn J.H."/>
            <person name="Weon H.Y."/>
            <person name="Hamada M."/>
            <person name="Suzuki K."/>
            <person name="Ahn T.Y."/>
            <person name="Kwon S.W."/>
        </authorList>
    </citation>
    <scope>NUCLEOTIDE SEQUENCE [LARGE SCALE GENOMIC DNA]</scope>
    <source>
        <strain evidence="1 2">NBRC 108727</strain>
    </source>
</reference>
<sequence>MSSWDAIPNLVDTKGWVALGESEFDALIAWTAGPENVGRVATEAAPEPEPGDGRVDRYLADAGIPPRPRGFVWYLRVPPETPAAEDFVAGITAVAHDTPPAARVSPLLRRERLEQIMAFAYPA</sequence>
<dbReference type="Pfam" id="PF19381">
    <property type="entry name" value="DUF5956"/>
    <property type="match status" value="1"/>
</dbReference>
<comment type="caution">
    <text evidence="1">The sequence shown here is derived from an EMBL/GenBank/DDBJ whole genome shotgun (WGS) entry which is preliminary data.</text>
</comment>
<evidence type="ECO:0000313" key="2">
    <source>
        <dbReference type="Proteomes" id="UP000479756"/>
    </source>
</evidence>